<dbReference type="Gene3D" id="4.10.220.110">
    <property type="match status" value="1"/>
</dbReference>
<feature type="region of interest" description="Disordered" evidence="2">
    <location>
        <begin position="893"/>
        <end position="913"/>
    </location>
</feature>
<dbReference type="InterPro" id="IPR017847">
    <property type="entry name" value="T6SS_RhsGE_Vgr_subset"/>
</dbReference>
<feature type="compositionally biased region" description="Basic and acidic residues" evidence="2">
    <location>
        <begin position="902"/>
        <end position="913"/>
    </location>
</feature>
<proteinExistence type="inferred from homology"/>
<comment type="similarity">
    <text evidence="1">Belongs to the VgrG protein family.</text>
</comment>
<feature type="domain" description="Putative type VI secretion system Rhs element associated Vgr" evidence="5">
    <location>
        <begin position="517"/>
        <end position="625"/>
    </location>
</feature>
<protein>
    <recommendedName>
        <fullName evidence="8">Type VI secretion system tip protein VgrG</fullName>
    </recommendedName>
</protein>
<evidence type="ECO:0000259" key="5">
    <source>
        <dbReference type="Pfam" id="PF13296"/>
    </source>
</evidence>
<feature type="domain" description="DUF2345" evidence="4">
    <location>
        <begin position="668"/>
        <end position="814"/>
    </location>
</feature>
<evidence type="ECO:0000313" key="6">
    <source>
        <dbReference type="EMBL" id="CAJ0701108.1"/>
    </source>
</evidence>
<dbReference type="Gene3D" id="3.55.50.10">
    <property type="entry name" value="Baseplate protein-like domains"/>
    <property type="match status" value="1"/>
</dbReference>
<keyword evidence="7" id="KW-1185">Reference proteome</keyword>
<dbReference type="AlphaFoldDB" id="A0AAD2BBQ6"/>
<evidence type="ECO:0000259" key="3">
    <source>
        <dbReference type="Pfam" id="PF04717"/>
    </source>
</evidence>
<organism evidence="6 7">
    <name type="scientific">Ralstonia wenshanensis</name>
    <dbReference type="NCBI Taxonomy" id="2842456"/>
    <lineage>
        <taxon>Bacteria</taxon>
        <taxon>Pseudomonadati</taxon>
        <taxon>Pseudomonadota</taxon>
        <taxon>Betaproteobacteria</taxon>
        <taxon>Burkholderiales</taxon>
        <taxon>Burkholderiaceae</taxon>
        <taxon>Ralstonia</taxon>
    </lineage>
</organism>
<dbReference type="SUPFAM" id="SSF69279">
    <property type="entry name" value="Phage tail proteins"/>
    <property type="match status" value="2"/>
</dbReference>
<evidence type="ECO:0000313" key="7">
    <source>
        <dbReference type="Proteomes" id="UP001189915"/>
    </source>
</evidence>
<dbReference type="SUPFAM" id="SSF69255">
    <property type="entry name" value="gp5 N-terminal domain-like"/>
    <property type="match status" value="1"/>
</dbReference>
<dbReference type="RefSeq" id="WP_316870677.1">
    <property type="nucleotide sequence ID" value="NZ_CATWAF010000004.1"/>
</dbReference>
<dbReference type="InterPro" id="IPR028244">
    <property type="entry name" value="T6SS_Rhs_Vgr_dom"/>
</dbReference>
<evidence type="ECO:0000259" key="4">
    <source>
        <dbReference type="Pfam" id="PF10106"/>
    </source>
</evidence>
<dbReference type="Gene3D" id="2.30.110.50">
    <property type="match status" value="1"/>
</dbReference>
<dbReference type="Pfam" id="PF04717">
    <property type="entry name" value="Phage_base_V"/>
    <property type="match status" value="1"/>
</dbReference>
<evidence type="ECO:0000256" key="2">
    <source>
        <dbReference type="SAM" id="MobiDB-lite"/>
    </source>
</evidence>
<feature type="domain" description="Gp5/Type VI secretion system Vgr protein OB-fold" evidence="3">
    <location>
        <begin position="443"/>
        <end position="488"/>
    </location>
</feature>
<gene>
    <name evidence="6" type="ORF">LMG18091_03352</name>
</gene>
<dbReference type="InterPro" id="IPR006533">
    <property type="entry name" value="T6SS_Vgr_RhsGE"/>
</dbReference>
<dbReference type="Pfam" id="PF05954">
    <property type="entry name" value="Phage_GPD"/>
    <property type="match status" value="1"/>
</dbReference>
<reference evidence="6 7" key="1">
    <citation type="submission" date="2023-07" db="EMBL/GenBank/DDBJ databases">
        <authorList>
            <person name="Peeters C."/>
        </authorList>
    </citation>
    <scope>NUCLEOTIDE SEQUENCE [LARGE SCALE GENOMIC DNA]</scope>
    <source>
        <strain evidence="6 7">LMG 18091</strain>
    </source>
</reference>
<accession>A0AAD2BBQ6</accession>
<dbReference type="Gene3D" id="2.40.50.230">
    <property type="entry name" value="Gp5 N-terminal domain"/>
    <property type="match status" value="1"/>
</dbReference>
<dbReference type="NCBIfam" id="TIGR01646">
    <property type="entry name" value="vgr_GE"/>
    <property type="match status" value="1"/>
</dbReference>
<comment type="caution">
    <text evidence="6">The sequence shown here is derived from an EMBL/GenBank/DDBJ whole genome shotgun (WGS) entry which is preliminary data.</text>
</comment>
<dbReference type="Pfam" id="PF13296">
    <property type="entry name" value="T6SS_Vgr"/>
    <property type="match status" value="1"/>
</dbReference>
<evidence type="ECO:0008006" key="8">
    <source>
        <dbReference type="Google" id="ProtNLM"/>
    </source>
</evidence>
<dbReference type="EMBL" id="CATWAF010000004">
    <property type="protein sequence ID" value="CAJ0701108.1"/>
    <property type="molecule type" value="Genomic_DNA"/>
</dbReference>
<dbReference type="InterPro" id="IPR006531">
    <property type="entry name" value="Gp5/Vgr_OB"/>
</dbReference>
<dbReference type="InterPro" id="IPR037026">
    <property type="entry name" value="Vgr_OB-fold_dom_sf"/>
</dbReference>
<sequence>MYLPQSALSAFSGLLGQHTRQITIETALTTDNLVVERFTAKEAVSAPFALHIDCLSPSAHLDTAKLATEEITLRLMLPDGIRRAWHGYVVGCASLGGDGGLARYRLTVGSWFDRLRTRSDCFVFQDKTALEIIEDVLADYPLAHYRLAVNQPCAKRSSCSQYRETDFAFIERLLAEEGLSYRFEHQQGDAQSGDGKATQSRHCLVIFDNDAERPACAQPEIRFHRVDATEQEDAIERFSQTHTVGTNAVTVAGWDYKAVAATSAQATAKDPGGELPTLESFEASGPYRFKDAQGADRAARLRMQAHEGGYLRYQGQGSVRQLGAGERFTLMQHFDSRHSAFVTLQVEHEAANNLGADIARLLDTTSIESGSYRNRFVAVPADAPIVPAYRKRPTAPEGQAAVVVANDGAPLTTDRDHRVLVRFPWLRAPDANAFRDPDSSDRTQVTAWVRVATSSAGPNWGANHLPRAGTQVLLSFLDGDIDRPIAAMQLHSEQDALPWPAADAPLGQALSGWHSQALGGGGYNQWVVDDHPGQLRTRLASSTANSQLSLGYVMSHGATGGERGSWRGTGAELRTDAWAVVRAGGGLLLSTTARPQAAGTMLDAHEARGQLTAAQKTAQRLSDAASSQQALPLAANEAFDPLTQALDPAQDGHYESNVNGQDATQPNQAPVERFGQPWLVAESPSSIALASQATTTIYAGRHLHGTAQADWHLAAGNVVAAAAAKGISVFAQRNGIRAIAEGGPVSIQAHTDALAVLADKAVTVTSSADSVEILAQQNIVLHGGDSMIRLEGNAITFETTKLDVKGAGHPLIGPGGQAAALPALPVGTATVSNAVELNYQYDDLEPVQGASYKIVFSDNTVREGKLDKHGFAREEGTPNLPYYVEFGEDERPWKAPPLETSDEYKKVQPEAKRQIEAERQARISAGDTRAAEDLSQ</sequence>
<dbReference type="Pfam" id="PF10106">
    <property type="entry name" value="DUF2345"/>
    <property type="match status" value="1"/>
</dbReference>
<evidence type="ECO:0000256" key="1">
    <source>
        <dbReference type="ARBA" id="ARBA00005558"/>
    </source>
</evidence>
<dbReference type="InterPro" id="IPR018769">
    <property type="entry name" value="VgrG2_DUF2345"/>
</dbReference>
<dbReference type="Proteomes" id="UP001189915">
    <property type="component" value="Unassembled WGS sequence"/>
</dbReference>
<name>A0AAD2BBQ6_9RALS</name>
<dbReference type="NCBIfam" id="TIGR03361">
    <property type="entry name" value="VI_Rhs_Vgr"/>
    <property type="match status" value="1"/>
</dbReference>